<evidence type="ECO:0000313" key="7">
    <source>
        <dbReference type="Proteomes" id="UP000427769"/>
    </source>
</evidence>
<keyword evidence="2 4" id="KW-0547">Nucleotide-binding</keyword>
<evidence type="ECO:0000256" key="1">
    <source>
        <dbReference type="ARBA" id="ARBA00022598"/>
    </source>
</evidence>
<dbReference type="EMBL" id="AP021875">
    <property type="protein sequence ID" value="BBO77707.1"/>
    <property type="molecule type" value="Genomic_DNA"/>
</dbReference>
<dbReference type="KEGG" id="dwd:DSCW_51240"/>
<keyword evidence="7" id="KW-1185">Reference proteome</keyword>
<dbReference type="GO" id="GO:0046872">
    <property type="term" value="F:metal ion binding"/>
    <property type="evidence" value="ECO:0007669"/>
    <property type="project" value="InterPro"/>
</dbReference>
<dbReference type="InterPro" id="IPR011761">
    <property type="entry name" value="ATP-grasp"/>
</dbReference>
<dbReference type="PANTHER" id="PTHR43334">
    <property type="entry name" value="ACETATE--COA LIGASE [ADP-FORMING]"/>
    <property type="match status" value="1"/>
</dbReference>
<proteinExistence type="predicted"/>
<dbReference type="Pfam" id="PF13549">
    <property type="entry name" value="ATP-grasp_5"/>
    <property type="match status" value="1"/>
</dbReference>
<evidence type="ECO:0000313" key="6">
    <source>
        <dbReference type="EMBL" id="BBO77707.1"/>
    </source>
</evidence>
<gene>
    <name evidence="6" type="ORF">DSCW_51240</name>
</gene>
<dbReference type="Proteomes" id="UP000427769">
    <property type="component" value="Chromosome"/>
</dbReference>
<protein>
    <submittedName>
        <fullName evidence="6">Acetyl-CoA synthetase</fullName>
    </submittedName>
</protein>
<dbReference type="SUPFAM" id="SSF56059">
    <property type="entry name" value="Glutathione synthetase ATP-binding domain-like"/>
    <property type="match status" value="1"/>
</dbReference>
<dbReference type="InterPro" id="IPR051538">
    <property type="entry name" value="Acyl-CoA_Synth/Transferase"/>
</dbReference>
<sequence>MKIIEKALEEGQSTLSEYESKQVLSAYGIPVTKELLVKDLKGLIDATREIGYPLVLKGCSSDIAHKTEKGLIKLDLRSKEEAVSAFDEICARMGTGTSVLVQEMVKGHRELVIGLSRDPQFGPCVMFGLGGIFTEILKDISFRVAPLEKRDALEMMKDIKGHKILEAVRGMEAADLDMLSDILIKMGQIGLENESVKEIDINPVIIFGNKPVAVDALVVLGGVKADGPRHQN</sequence>
<dbReference type="AlphaFoldDB" id="A0A5K7ZNE3"/>
<dbReference type="PROSITE" id="PS50975">
    <property type="entry name" value="ATP_GRASP"/>
    <property type="match status" value="1"/>
</dbReference>
<dbReference type="GO" id="GO:0016874">
    <property type="term" value="F:ligase activity"/>
    <property type="evidence" value="ECO:0007669"/>
    <property type="project" value="UniProtKB-KW"/>
</dbReference>
<evidence type="ECO:0000256" key="4">
    <source>
        <dbReference type="PROSITE-ProRule" id="PRU00409"/>
    </source>
</evidence>
<dbReference type="RefSeq" id="WP_155306428.1">
    <property type="nucleotide sequence ID" value="NZ_AP021875.1"/>
</dbReference>
<dbReference type="PANTHER" id="PTHR43334:SF1">
    <property type="entry name" value="3-HYDROXYPROPIONATE--COA LIGASE [ADP-FORMING]"/>
    <property type="match status" value="1"/>
</dbReference>
<dbReference type="OrthoDB" id="9791027at2"/>
<evidence type="ECO:0000256" key="2">
    <source>
        <dbReference type="ARBA" id="ARBA00022741"/>
    </source>
</evidence>
<feature type="domain" description="ATP-grasp" evidence="5">
    <location>
        <begin position="21"/>
        <end position="225"/>
    </location>
</feature>
<keyword evidence="3 4" id="KW-0067">ATP-binding</keyword>
<accession>A0A5K7ZNE3</accession>
<dbReference type="Gene3D" id="3.30.1490.20">
    <property type="entry name" value="ATP-grasp fold, A domain"/>
    <property type="match status" value="1"/>
</dbReference>
<dbReference type="GO" id="GO:0005524">
    <property type="term" value="F:ATP binding"/>
    <property type="evidence" value="ECO:0007669"/>
    <property type="project" value="UniProtKB-UniRule"/>
</dbReference>
<evidence type="ECO:0000259" key="5">
    <source>
        <dbReference type="PROSITE" id="PS50975"/>
    </source>
</evidence>
<reference evidence="6 7" key="1">
    <citation type="submission" date="2019-11" db="EMBL/GenBank/DDBJ databases">
        <title>Comparative genomics of hydrocarbon-degrading Desulfosarcina strains.</title>
        <authorList>
            <person name="Watanabe M."/>
            <person name="Kojima H."/>
            <person name="Fukui M."/>
        </authorList>
    </citation>
    <scope>NUCLEOTIDE SEQUENCE [LARGE SCALE GENOMIC DNA]</scope>
    <source>
        <strain evidence="6 7">PP31</strain>
    </source>
</reference>
<dbReference type="Gene3D" id="3.30.470.20">
    <property type="entry name" value="ATP-grasp fold, B domain"/>
    <property type="match status" value="1"/>
</dbReference>
<organism evidence="6 7">
    <name type="scientific">Desulfosarcina widdelii</name>
    <dbReference type="NCBI Taxonomy" id="947919"/>
    <lineage>
        <taxon>Bacteria</taxon>
        <taxon>Pseudomonadati</taxon>
        <taxon>Thermodesulfobacteriota</taxon>
        <taxon>Desulfobacteria</taxon>
        <taxon>Desulfobacterales</taxon>
        <taxon>Desulfosarcinaceae</taxon>
        <taxon>Desulfosarcina</taxon>
    </lineage>
</organism>
<name>A0A5K7ZNE3_9BACT</name>
<dbReference type="InterPro" id="IPR013815">
    <property type="entry name" value="ATP_grasp_subdomain_1"/>
</dbReference>
<keyword evidence="1" id="KW-0436">Ligase</keyword>
<evidence type="ECO:0000256" key="3">
    <source>
        <dbReference type="ARBA" id="ARBA00022840"/>
    </source>
</evidence>